<feature type="compositionally biased region" description="Polar residues" evidence="1">
    <location>
        <begin position="49"/>
        <end position="61"/>
    </location>
</feature>
<dbReference type="InParanoid" id="A0A1X7TZA7"/>
<sequence>MSALDDVASSRKNAGREGFWYQIELHFTRKGPVQSGRPDPTPAAEGSGTMLNKTLCSQPSSKRLRLDPVTTPSRSNSKQQPSTSVSITLDYPAGTRSYHLTPRRMQYGKTLARCINCAKSLAKHALKDPEAKKWLLNGF</sequence>
<proteinExistence type="predicted"/>
<name>A0A1X7TZA7_AMPQE</name>
<evidence type="ECO:0000313" key="2">
    <source>
        <dbReference type="EnsemblMetazoa" id="Aqu2.1.20752_001"/>
    </source>
</evidence>
<feature type="region of interest" description="Disordered" evidence="1">
    <location>
        <begin position="30"/>
        <end position="87"/>
    </location>
</feature>
<reference evidence="2" key="1">
    <citation type="submission" date="2017-05" db="UniProtKB">
        <authorList>
            <consortium name="EnsemblMetazoa"/>
        </authorList>
    </citation>
    <scope>IDENTIFICATION</scope>
</reference>
<accession>A0A1X7TZA7</accession>
<evidence type="ECO:0000256" key="1">
    <source>
        <dbReference type="SAM" id="MobiDB-lite"/>
    </source>
</evidence>
<feature type="compositionally biased region" description="Polar residues" evidence="1">
    <location>
        <begin position="70"/>
        <end position="87"/>
    </location>
</feature>
<protein>
    <submittedName>
        <fullName evidence="2">Uncharacterized protein</fullName>
    </submittedName>
</protein>
<organism evidence="2">
    <name type="scientific">Amphimedon queenslandica</name>
    <name type="common">Sponge</name>
    <dbReference type="NCBI Taxonomy" id="400682"/>
    <lineage>
        <taxon>Eukaryota</taxon>
        <taxon>Metazoa</taxon>
        <taxon>Porifera</taxon>
        <taxon>Demospongiae</taxon>
        <taxon>Heteroscleromorpha</taxon>
        <taxon>Haplosclerida</taxon>
        <taxon>Niphatidae</taxon>
        <taxon>Amphimedon</taxon>
    </lineage>
</organism>
<dbReference type="AlphaFoldDB" id="A0A1X7TZA7"/>
<dbReference type="EnsemblMetazoa" id="Aqu2.1.20752_001">
    <property type="protein sequence ID" value="Aqu2.1.20752_001"/>
    <property type="gene ID" value="Aqu2.1.20752"/>
</dbReference>